<sequence>MDWLWSKFSPRKEDPVSKLDPGLKDFLQQQQPQKYKTTPPPAPEFVKKPKVEVDFPDTNRIYDERPLPKESLFQDGRYAHLWKTYTPQAAVEKFGLDTTQRIHEDHENRRQLIHKAALENCAVEDELFKNCFHTGDWKQRAYARATMCYQEEKAFNRCYQLQAKFLVALGYMAPGAPSSVEQDERIQMHADKLYHRMLDYEAAVEEAKENDDPIPELKSVFDYSKPAPDAASLKVPHGVEKKMKRSLSEIPPYERELAVAAWRAEVAQSKGMARELTEYMQEHHQNKIERQETLSRIFGPTVAKFIADDTEVPYAGVENMPKK</sequence>
<name>A0A0G2GRU5_PHACM</name>
<keyword evidence="3" id="KW-1185">Reference proteome</keyword>
<evidence type="ECO:0000256" key="1">
    <source>
        <dbReference type="SAM" id="MobiDB-lite"/>
    </source>
</evidence>
<protein>
    <submittedName>
        <fullName evidence="2">Uncharacterized protein</fullName>
    </submittedName>
</protein>
<feature type="region of interest" description="Disordered" evidence="1">
    <location>
        <begin position="1"/>
        <end position="21"/>
    </location>
</feature>
<dbReference type="OrthoDB" id="2103031at2759"/>
<evidence type="ECO:0000313" key="3">
    <source>
        <dbReference type="Proteomes" id="UP000053317"/>
    </source>
</evidence>
<comment type="caution">
    <text evidence="2">The sequence shown here is derived from an EMBL/GenBank/DDBJ whole genome shotgun (WGS) entry which is preliminary data.</text>
</comment>
<dbReference type="AlphaFoldDB" id="A0A0G2GRU5"/>
<dbReference type="Proteomes" id="UP000053317">
    <property type="component" value="Unassembled WGS sequence"/>
</dbReference>
<organism evidence="2 3">
    <name type="scientific">Phaeomoniella chlamydospora</name>
    <name type="common">Phaeoacremonium chlamydosporum</name>
    <dbReference type="NCBI Taxonomy" id="158046"/>
    <lineage>
        <taxon>Eukaryota</taxon>
        <taxon>Fungi</taxon>
        <taxon>Dikarya</taxon>
        <taxon>Ascomycota</taxon>
        <taxon>Pezizomycotina</taxon>
        <taxon>Eurotiomycetes</taxon>
        <taxon>Chaetothyriomycetidae</taxon>
        <taxon>Phaeomoniellales</taxon>
        <taxon>Phaeomoniellaceae</taxon>
        <taxon>Phaeomoniella</taxon>
    </lineage>
</organism>
<dbReference type="EMBL" id="LCWF01000107">
    <property type="protein sequence ID" value="KKY19525.1"/>
    <property type="molecule type" value="Genomic_DNA"/>
</dbReference>
<accession>A0A0G2GRU5</accession>
<feature type="compositionally biased region" description="Low complexity" evidence="1">
    <location>
        <begin position="28"/>
        <end position="37"/>
    </location>
</feature>
<proteinExistence type="predicted"/>
<feature type="region of interest" description="Disordered" evidence="1">
    <location>
        <begin position="28"/>
        <end position="47"/>
    </location>
</feature>
<reference evidence="2 3" key="2">
    <citation type="submission" date="2015-05" db="EMBL/GenBank/DDBJ databases">
        <authorList>
            <person name="Morales-Cruz A."/>
            <person name="Amrine K.C."/>
            <person name="Cantu D."/>
        </authorList>
    </citation>
    <scope>NUCLEOTIDE SEQUENCE [LARGE SCALE GENOMIC DNA]</scope>
    <source>
        <strain evidence="2">UCRPC4</strain>
    </source>
</reference>
<feature type="compositionally biased region" description="Basic and acidic residues" evidence="1">
    <location>
        <begin position="10"/>
        <end position="21"/>
    </location>
</feature>
<evidence type="ECO:0000313" key="2">
    <source>
        <dbReference type="EMBL" id="KKY19525.1"/>
    </source>
</evidence>
<reference evidence="2 3" key="1">
    <citation type="submission" date="2015-05" db="EMBL/GenBank/DDBJ databases">
        <title>Distinctive expansion of gene families associated with plant cell wall degradation and secondary metabolism in the genomes of grapevine trunk pathogens.</title>
        <authorList>
            <person name="Lawrence D.P."/>
            <person name="Travadon R."/>
            <person name="Rolshausen P.E."/>
            <person name="Baumgartner K."/>
        </authorList>
    </citation>
    <scope>NUCLEOTIDE SEQUENCE [LARGE SCALE GENOMIC DNA]</scope>
    <source>
        <strain evidence="2">UCRPC4</strain>
    </source>
</reference>
<gene>
    <name evidence="2" type="ORF">UCRPC4_g04508</name>
</gene>